<accession>A0A2W5NDE7</accession>
<reference evidence="1 2" key="1">
    <citation type="submission" date="2017-08" db="EMBL/GenBank/DDBJ databases">
        <title>Infants hospitalized years apart are colonized by the same room-sourced microbial strains.</title>
        <authorList>
            <person name="Brooks B."/>
            <person name="Olm M.R."/>
            <person name="Firek B.A."/>
            <person name="Baker R."/>
            <person name="Thomas B.C."/>
            <person name="Morowitz M.J."/>
            <person name="Banfield J.F."/>
        </authorList>
    </citation>
    <scope>NUCLEOTIDE SEQUENCE [LARGE SCALE GENOMIC DNA]</scope>
    <source>
        <strain evidence="1">S2_005_002_R2_34</strain>
    </source>
</reference>
<proteinExistence type="predicted"/>
<evidence type="ECO:0000313" key="1">
    <source>
        <dbReference type="EMBL" id="PZQ48755.1"/>
    </source>
</evidence>
<dbReference type="AlphaFoldDB" id="A0A2W5NDE7"/>
<sequence length="120" mass="12391">MRKQLQDDDPGLAPPPPSDSRALLVAIDEDWGATDLALTLSCADGKPVGLAYLGGYSAGSELDGLGRDAVALVDMMLALGIAPTRIAHSMSTRQLFDGTALPGSMLAAIVTAIQDETARP</sequence>
<comment type="caution">
    <text evidence="1">The sequence shown here is derived from an EMBL/GenBank/DDBJ whole genome shotgun (WGS) entry which is preliminary data.</text>
</comment>
<evidence type="ECO:0000313" key="2">
    <source>
        <dbReference type="Proteomes" id="UP000249185"/>
    </source>
</evidence>
<dbReference type="Proteomes" id="UP000249185">
    <property type="component" value="Unassembled WGS sequence"/>
</dbReference>
<protein>
    <submittedName>
        <fullName evidence="1">Uncharacterized protein</fullName>
    </submittedName>
</protein>
<gene>
    <name evidence="1" type="ORF">DI556_13130</name>
</gene>
<name>A0A2W5NDE7_RHOSU</name>
<dbReference type="EMBL" id="QFPW01000010">
    <property type="protein sequence ID" value="PZQ48755.1"/>
    <property type="molecule type" value="Genomic_DNA"/>
</dbReference>
<organism evidence="1 2">
    <name type="scientific">Rhodovulum sulfidophilum</name>
    <name type="common">Rhodobacter sulfidophilus</name>
    <dbReference type="NCBI Taxonomy" id="35806"/>
    <lineage>
        <taxon>Bacteria</taxon>
        <taxon>Pseudomonadati</taxon>
        <taxon>Pseudomonadota</taxon>
        <taxon>Alphaproteobacteria</taxon>
        <taxon>Rhodobacterales</taxon>
        <taxon>Paracoccaceae</taxon>
        <taxon>Rhodovulum</taxon>
    </lineage>
</organism>